<dbReference type="InterPro" id="IPR013320">
    <property type="entry name" value="ConA-like_dom_sf"/>
</dbReference>
<proteinExistence type="predicted"/>
<dbReference type="InterPro" id="IPR050372">
    <property type="entry name" value="Neurexin-related_CASP"/>
</dbReference>
<feature type="domain" description="Laminin G" evidence="9">
    <location>
        <begin position="90"/>
        <end position="244"/>
    </location>
</feature>
<reference evidence="10" key="1">
    <citation type="submission" date="2025-08" db="UniProtKB">
        <authorList>
            <consortium name="Ensembl"/>
        </authorList>
    </citation>
    <scope>IDENTIFICATION</scope>
</reference>
<evidence type="ECO:0000256" key="5">
    <source>
        <dbReference type="ARBA" id="ARBA00022989"/>
    </source>
</evidence>
<keyword evidence="5" id="KW-1133">Transmembrane helix</keyword>
<protein>
    <recommendedName>
        <fullName evidence="12">Contactin associated protein like 3</fullName>
    </recommendedName>
</protein>
<dbReference type="Ensembl" id="ENSCVAT00000007920.1">
    <property type="protein sequence ID" value="ENSCVAP00000022980.1"/>
    <property type="gene ID" value="ENSCVAG00000006015.1"/>
</dbReference>
<reference evidence="10" key="2">
    <citation type="submission" date="2025-09" db="UniProtKB">
        <authorList>
            <consortium name="Ensembl"/>
        </authorList>
    </citation>
    <scope>IDENTIFICATION</scope>
</reference>
<evidence type="ECO:0000256" key="3">
    <source>
        <dbReference type="ARBA" id="ARBA00022692"/>
    </source>
</evidence>
<keyword evidence="3" id="KW-0812">Transmembrane</keyword>
<keyword evidence="11" id="KW-1185">Reference proteome</keyword>
<comment type="caution">
    <text evidence="7">Lacks conserved residue(s) required for the propagation of feature annotation.</text>
</comment>
<dbReference type="SUPFAM" id="SSF49899">
    <property type="entry name" value="Concanavalin A-like lectins/glucanases"/>
    <property type="match status" value="1"/>
</dbReference>
<evidence type="ECO:0000256" key="1">
    <source>
        <dbReference type="ARBA" id="ARBA00004479"/>
    </source>
</evidence>
<comment type="subcellular location">
    <subcellularLocation>
        <location evidence="1">Membrane</location>
        <topology evidence="1">Single-pass type I membrane protein</topology>
    </subcellularLocation>
</comment>
<dbReference type="Gene3D" id="2.60.120.260">
    <property type="entry name" value="Galactose-binding domain-like"/>
    <property type="match status" value="1"/>
</dbReference>
<dbReference type="GO" id="GO:0016020">
    <property type="term" value="C:membrane"/>
    <property type="evidence" value="ECO:0007669"/>
    <property type="project" value="UniProtKB-SubCell"/>
</dbReference>
<dbReference type="Gene3D" id="2.60.120.200">
    <property type="match status" value="2"/>
</dbReference>
<evidence type="ECO:0000313" key="10">
    <source>
        <dbReference type="Ensembl" id="ENSCVAP00000022980.1"/>
    </source>
</evidence>
<evidence type="ECO:0000259" key="9">
    <source>
        <dbReference type="PROSITE" id="PS50025"/>
    </source>
</evidence>
<feature type="domain" description="F5/8 type C" evidence="8">
    <location>
        <begin position="1"/>
        <end position="86"/>
    </location>
</feature>
<evidence type="ECO:0000256" key="6">
    <source>
        <dbReference type="ARBA" id="ARBA00023136"/>
    </source>
</evidence>
<dbReference type="OMA" id="GMQHFRT"/>
<evidence type="ECO:0008006" key="12">
    <source>
        <dbReference type="Google" id="ProtNLM"/>
    </source>
</evidence>
<keyword evidence="4" id="KW-0732">Signal</keyword>
<name>A0A3Q2GCT9_CYPVA</name>
<sequence length="252" mass="28866">MQITALATQGRYGSSDWQTAYQLIFSDTGHNWKQYRWEGRAFPGNTNADSVVQHKLQDVIARFVRLVPLKWNPNGRIGLRLEAYGCTYSSNTVSFDGDSSLFLKSIRKPRQTSSDNMYLKFKTLKNSGILFHAEGQNELSFTVELQKGQLLLLLRKGKTLNNYSLNPNVHHLVSLGSLLDDQHWHHVAVEHHSSMHPLLKNNIPPMHNFQGCLENLFYDGLNVIDLAKQRDQRVTLMVKRLPECLCHGLSYF</sequence>
<evidence type="ECO:0000259" key="8">
    <source>
        <dbReference type="PROSITE" id="PS50022"/>
    </source>
</evidence>
<evidence type="ECO:0000256" key="7">
    <source>
        <dbReference type="PROSITE-ProRule" id="PRU00122"/>
    </source>
</evidence>
<dbReference type="PROSITE" id="PS50022">
    <property type="entry name" value="FA58C_3"/>
    <property type="match status" value="1"/>
</dbReference>
<keyword evidence="6" id="KW-0472">Membrane</keyword>
<keyword evidence="2" id="KW-0245">EGF-like domain</keyword>
<dbReference type="SUPFAM" id="SSF49785">
    <property type="entry name" value="Galactose-binding domain-like"/>
    <property type="match status" value="1"/>
</dbReference>
<dbReference type="AlphaFoldDB" id="A0A3Q2GCT9"/>
<dbReference type="Proteomes" id="UP000265020">
    <property type="component" value="Unassembled WGS sequence"/>
</dbReference>
<dbReference type="PROSITE" id="PS50025">
    <property type="entry name" value="LAM_G_DOMAIN"/>
    <property type="match status" value="1"/>
</dbReference>
<evidence type="ECO:0000256" key="4">
    <source>
        <dbReference type="ARBA" id="ARBA00022729"/>
    </source>
</evidence>
<dbReference type="InterPro" id="IPR001791">
    <property type="entry name" value="Laminin_G"/>
</dbReference>
<dbReference type="PANTHER" id="PTHR15036">
    <property type="entry name" value="PIKACHURIN-LIKE PROTEIN"/>
    <property type="match status" value="1"/>
</dbReference>
<dbReference type="GeneTree" id="ENSGT00940000160228"/>
<dbReference type="PANTHER" id="PTHR15036:SF40">
    <property type="entry name" value="CONTACTIN-ASSOCIATED PROTEIN-LIKE 4"/>
    <property type="match status" value="1"/>
</dbReference>
<dbReference type="Pfam" id="PF00754">
    <property type="entry name" value="F5_F8_type_C"/>
    <property type="match status" value="1"/>
</dbReference>
<accession>A0A3Q2GCT9</accession>
<evidence type="ECO:0000313" key="11">
    <source>
        <dbReference type="Proteomes" id="UP000265020"/>
    </source>
</evidence>
<dbReference type="InterPro" id="IPR008979">
    <property type="entry name" value="Galactose-bd-like_sf"/>
</dbReference>
<dbReference type="Pfam" id="PF02210">
    <property type="entry name" value="Laminin_G_2"/>
    <property type="match status" value="1"/>
</dbReference>
<organism evidence="10 11">
    <name type="scientific">Cyprinodon variegatus</name>
    <name type="common">Sheepshead minnow</name>
    <dbReference type="NCBI Taxonomy" id="28743"/>
    <lineage>
        <taxon>Eukaryota</taxon>
        <taxon>Metazoa</taxon>
        <taxon>Chordata</taxon>
        <taxon>Craniata</taxon>
        <taxon>Vertebrata</taxon>
        <taxon>Euteleostomi</taxon>
        <taxon>Actinopterygii</taxon>
        <taxon>Neopterygii</taxon>
        <taxon>Teleostei</taxon>
        <taxon>Neoteleostei</taxon>
        <taxon>Acanthomorphata</taxon>
        <taxon>Ovalentaria</taxon>
        <taxon>Atherinomorphae</taxon>
        <taxon>Cyprinodontiformes</taxon>
        <taxon>Cyprinodontidae</taxon>
        <taxon>Cyprinodon</taxon>
    </lineage>
</organism>
<evidence type="ECO:0000256" key="2">
    <source>
        <dbReference type="ARBA" id="ARBA00022536"/>
    </source>
</evidence>
<dbReference type="InterPro" id="IPR000421">
    <property type="entry name" value="FA58C"/>
</dbReference>